<keyword evidence="3" id="KW-1185">Reference proteome</keyword>
<evidence type="ECO:0000313" key="3">
    <source>
        <dbReference type="Proteomes" id="UP000267251"/>
    </source>
</evidence>
<evidence type="ECO:0000313" key="2">
    <source>
        <dbReference type="EMBL" id="RKP13135.1"/>
    </source>
</evidence>
<dbReference type="AlphaFoldDB" id="A0A4P9Y2R5"/>
<organism evidence="2 3">
    <name type="scientific">Piptocephalis cylindrospora</name>
    <dbReference type="NCBI Taxonomy" id="1907219"/>
    <lineage>
        <taxon>Eukaryota</taxon>
        <taxon>Fungi</taxon>
        <taxon>Fungi incertae sedis</taxon>
        <taxon>Zoopagomycota</taxon>
        <taxon>Zoopagomycotina</taxon>
        <taxon>Zoopagomycetes</taxon>
        <taxon>Zoopagales</taxon>
        <taxon>Piptocephalidaceae</taxon>
        <taxon>Piptocephalis</taxon>
    </lineage>
</organism>
<feature type="compositionally biased region" description="Polar residues" evidence="1">
    <location>
        <begin position="50"/>
        <end position="73"/>
    </location>
</feature>
<dbReference type="EMBL" id="KZ988099">
    <property type="protein sequence ID" value="RKP13135.1"/>
    <property type="molecule type" value="Genomic_DNA"/>
</dbReference>
<feature type="compositionally biased region" description="Polar residues" evidence="1">
    <location>
        <begin position="83"/>
        <end position="92"/>
    </location>
</feature>
<feature type="non-terminal residue" evidence="2">
    <location>
        <position position="132"/>
    </location>
</feature>
<protein>
    <submittedName>
        <fullName evidence="2">Uncharacterized protein</fullName>
    </submittedName>
</protein>
<name>A0A4P9Y2R5_9FUNG</name>
<gene>
    <name evidence="2" type="ORF">BJ684DRAFT_16433</name>
</gene>
<feature type="region of interest" description="Disordered" evidence="1">
    <location>
        <begin position="1"/>
        <end position="132"/>
    </location>
</feature>
<evidence type="ECO:0000256" key="1">
    <source>
        <dbReference type="SAM" id="MobiDB-lite"/>
    </source>
</evidence>
<sequence length="132" mass="13215">MTDANSPVSSDPSQTIPGPIAIQVTDTRSSSSSSSSNGSDHPVKVEGDEATSTSPLEMTQVTGASSTTETSPSLVEPSDVKSNHSAAPSTQVGEDPPDSTIASDTPKIPAQSSEASSSSSKAHPTALEETGS</sequence>
<reference evidence="3" key="1">
    <citation type="journal article" date="2018" name="Nat. Microbiol.">
        <title>Leveraging single-cell genomics to expand the fungal tree of life.</title>
        <authorList>
            <person name="Ahrendt S.R."/>
            <person name="Quandt C.A."/>
            <person name="Ciobanu D."/>
            <person name="Clum A."/>
            <person name="Salamov A."/>
            <person name="Andreopoulos B."/>
            <person name="Cheng J.F."/>
            <person name="Woyke T."/>
            <person name="Pelin A."/>
            <person name="Henrissat B."/>
            <person name="Reynolds N.K."/>
            <person name="Benny G.L."/>
            <person name="Smith M.E."/>
            <person name="James T.Y."/>
            <person name="Grigoriev I.V."/>
        </authorList>
    </citation>
    <scope>NUCLEOTIDE SEQUENCE [LARGE SCALE GENOMIC DNA]</scope>
</reference>
<accession>A0A4P9Y2R5</accession>
<feature type="compositionally biased region" description="Polar residues" evidence="1">
    <location>
        <begin position="1"/>
        <end position="16"/>
    </location>
</feature>
<dbReference type="Proteomes" id="UP000267251">
    <property type="component" value="Unassembled WGS sequence"/>
</dbReference>
<proteinExistence type="predicted"/>